<dbReference type="InterPro" id="IPR019775">
    <property type="entry name" value="WD40_repeat_CS"/>
</dbReference>
<evidence type="ECO:0000256" key="3">
    <source>
        <dbReference type="PROSITE-ProRule" id="PRU00221"/>
    </source>
</evidence>
<reference evidence="4" key="1">
    <citation type="submission" date="2020-12" db="EMBL/GenBank/DDBJ databases">
        <authorList>
            <person name="Iha C."/>
        </authorList>
    </citation>
    <scope>NUCLEOTIDE SEQUENCE</scope>
</reference>
<gene>
    <name evidence="4" type="ORF">OSTQU699_LOCUS2106</name>
</gene>
<dbReference type="EMBL" id="CAJHUC010000536">
    <property type="protein sequence ID" value="CAD7696745.1"/>
    <property type="molecule type" value="Genomic_DNA"/>
</dbReference>
<keyword evidence="2" id="KW-0677">Repeat</keyword>
<dbReference type="SMART" id="SM00320">
    <property type="entry name" value="WD40"/>
    <property type="match status" value="5"/>
</dbReference>
<keyword evidence="5" id="KW-1185">Reference proteome</keyword>
<evidence type="ECO:0000256" key="2">
    <source>
        <dbReference type="ARBA" id="ARBA00022737"/>
    </source>
</evidence>
<dbReference type="OrthoDB" id="7668193at2759"/>
<dbReference type="Gene3D" id="2.130.10.10">
    <property type="entry name" value="YVTN repeat-like/Quinoprotein amine dehydrogenase"/>
    <property type="match status" value="2"/>
</dbReference>
<dbReference type="PROSITE" id="PS50082">
    <property type="entry name" value="WD_REPEATS_2"/>
    <property type="match status" value="2"/>
</dbReference>
<accession>A0A8S1IZS7</accession>
<evidence type="ECO:0000313" key="5">
    <source>
        <dbReference type="Proteomes" id="UP000708148"/>
    </source>
</evidence>
<dbReference type="AlphaFoldDB" id="A0A8S1IZS7"/>
<dbReference type="Proteomes" id="UP000708148">
    <property type="component" value="Unassembled WGS sequence"/>
</dbReference>
<dbReference type="PROSITE" id="PS00678">
    <property type="entry name" value="WD_REPEATS_1"/>
    <property type="match status" value="2"/>
</dbReference>
<evidence type="ECO:0000313" key="4">
    <source>
        <dbReference type="EMBL" id="CAD7696745.1"/>
    </source>
</evidence>
<dbReference type="InterPro" id="IPR001680">
    <property type="entry name" value="WD40_rpt"/>
</dbReference>
<keyword evidence="1 3" id="KW-0853">WD repeat</keyword>
<name>A0A8S1IZS7_9CHLO</name>
<comment type="caution">
    <text evidence="4">The sequence shown here is derived from an EMBL/GenBank/DDBJ whole genome shotgun (WGS) entry which is preliminary data.</text>
</comment>
<evidence type="ECO:0000256" key="1">
    <source>
        <dbReference type="ARBA" id="ARBA00022574"/>
    </source>
</evidence>
<sequence>MQLWNVSQTAPQRVLRTDVGPCRSINFVPGMSKAVLAFLDGTVALYDASRWSFLWKTEGGHTETVFDCAFSTADADILATCSHDGTVRLWDVRTLKCVKILTGACSALYSLCWSPDGALLAASDALGRVHLYDSHRGLLTRSCQLHKPGYISCRVVWNPGAFGNRLASVSDDCTASVFSCDGVPLLTLTHPDAAKGAAWSPHMPGMLATGCGDGRIYLWDVDLPEASRLKKRLSGHTCAEPNCPKHECRVTCA</sequence>
<dbReference type="Pfam" id="PF00400">
    <property type="entry name" value="WD40"/>
    <property type="match status" value="3"/>
</dbReference>
<feature type="repeat" description="WD" evidence="3">
    <location>
        <begin position="187"/>
        <end position="229"/>
    </location>
</feature>
<dbReference type="InterPro" id="IPR036322">
    <property type="entry name" value="WD40_repeat_dom_sf"/>
</dbReference>
<proteinExistence type="predicted"/>
<dbReference type="SUPFAM" id="SSF50978">
    <property type="entry name" value="WD40 repeat-like"/>
    <property type="match status" value="1"/>
</dbReference>
<protein>
    <submittedName>
        <fullName evidence="4">Uncharacterized protein</fullName>
    </submittedName>
</protein>
<dbReference type="PANTHER" id="PTHR44464">
    <property type="entry name" value="WD REPEAT-CONTAINING PROTEIN 17"/>
    <property type="match status" value="1"/>
</dbReference>
<dbReference type="InterPro" id="IPR015943">
    <property type="entry name" value="WD40/YVTN_repeat-like_dom_sf"/>
</dbReference>
<feature type="repeat" description="WD" evidence="3">
    <location>
        <begin position="58"/>
        <end position="100"/>
    </location>
</feature>
<dbReference type="PANTHER" id="PTHR44464:SF1">
    <property type="entry name" value="WD REPEAT-CONTAINING PROTEIN 17"/>
    <property type="match status" value="1"/>
</dbReference>
<dbReference type="PROSITE" id="PS50294">
    <property type="entry name" value="WD_REPEATS_REGION"/>
    <property type="match status" value="1"/>
</dbReference>
<organism evidence="4 5">
    <name type="scientific">Ostreobium quekettii</name>
    <dbReference type="NCBI Taxonomy" id="121088"/>
    <lineage>
        <taxon>Eukaryota</taxon>
        <taxon>Viridiplantae</taxon>
        <taxon>Chlorophyta</taxon>
        <taxon>core chlorophytes</taxon>
        <taxon>Ulvophyceae</taxon>
        <taxon>TCBD clade</taxon>
        <taxon>Bryopsidales</taxon>
        <taxon>Ostreobineae</taxon>
        <taxon>Ostreobiaceae</taxon>
        <taxon>Ostreobium</taxon>
    </lineage>
</organism>